<dbReference type="EMBL" id="RRZA01000137">
    <property type="protein sequence ID" value="MBE0459900.1"/>
    <property type="molecule type" value="Genomic_DNA"/>
</dbReference>
<evidence type="ECO:0000313" key="1">
    <source>
        <dbReference type="EMBL" id="MBE0459900.1"/>
    </source>
</evidence>
<protein>
    <recommendedName>
        <fullName evidence="3">Anti-bacteriophage protein A/HamA C-terminal domain-containing protein</fullName>
    </recommendedName>
</protein>
<sequence>MIPELKHISSELELYVYDLPTLCLDTINLINKSLVEICEGESDTSLNAAKLTFLDFLRNKDETTKIGAVSEFFIHLFLRELGYKQEFLFYNLEERSIKKGFDGYFSQGDTQFIVESKSGFESTKNISHKAKIKEAYRDIASTIGGTSKKSAKGQNNPWRNAYNHASHIDVGTNKSIRKNLKELSDLFDQGTYQNIENFNVIPCSTIFLDDEWSAHFSESILAEEDAFFLALRAKTLKIVCITNKTISAFIDYLEGRDE</sequence>
<proteinExistence type="predicted"/>
<dbReference type="Proteomes" id="UP000707245">
    <property type="component" value="Unassembled WGS sequence"/>
</dbReference>
<keyword evidence="2" id="KW-1185">Reference proteome</keyword>
<evidence type="ECO:0000313" key="2">
    <source>
        <dbReference type="Proteomes" id="UP000707245"/>
    </source>
</evidence>
<name>A0ABR9FSV0_9GAMM</name>
<evidence type="ECO:0008006" key="3">
    <source>
        <dbReference type="Google" id="ProtNLM"/>
    </source>
</evidence>
<comment type="caution">
    <text evidence="1">The sequence shown here is derived from an EMBL/GenBank/DDBJ whole genome shotgun (WGS) entry which is preliminary data.</text>
</comment>
<accession>A0ABR9FSV0</accession>
<organism evidence="1 2">
    <name type="scientific">Pseudoalteromonas prydzensis</name>
    <dbReference type="NCBI Taxonomy" id="182141"/>
    <lineage>
        <taxon>Bacteria</taxon>
        <taxon>Pseudomonadati</taxon>
        <taxon>Pseudomonadota</taxon>
        <taxon>Gammaproteobacteria</taxon>
        <taxon>Alteromonadales</taxon>
        <taxon>Pseudoalteromonadaceae</taxon>
        <taxon>Pseudoalteromonas</taxon>
    </lineage>
</organism>
<gene>
    <name evidence="1" type="ORF">EI167_21250</name>
</gene>
<reference evidence="1 2" key="1">
    <citation type="submission" date="2020-07" db="EMBL/GenBank/DDBJ databases">
        <title>Halophilic bacteria isolated from french cheeses.</title>
        <authorList>
            <person name="Kothe C.I."/>
            <person name="Farah-Kraiem B."/>
            <person name="Renault P."/>
            <person name="Dridi B."/>
        </authorList>
    </citation>
    <scope>NUCLEOTIDE SEQUENCE [LARGE SCALE GENOMIC DNA]</scope>
    <source>
        <strain evidence="1 2">FME14</strain>
    </source>
</reference>
<dbReference type="RefSeq" id="WP_192543200.1">
    <property type="nucleotide sequence ID" value="NZ_RRZA01000137.1"/>
</dbReference>